<dbReference type="Pfam" id="PF01679">
    <property type="entry name" value="Pmp3"/>
    <property type="match status" value="1"/>
</dbReference>
<keyword evidence="4" id="KW-1133">Transmembrane helix</keyword>
<dbReference type="Proteomes" id="UP000729402">
    <property type="component" value="Unassembled WGS sequence"/>
</dbReference>
<evidence type="ECO:0000256" key="2">
    <source>
        <dbReference type="ARBA" id="ARBA00009530"/>
    </source>
</evidence>
<proteinExistence type="inferred from homology"/>
<name>A0A8J5REK4_ZIZPA</name>
<keyword evidence="3" id="KW-0812">Transmembrane</keyword>
<dbReference type="AlphaFoldDB" id="A0A8J5REK4"/>
<comment type="similarity">
    <text evidence="2">Belongs to the UPF0057 (PMP3) family.</text>
</comment>
<comment type="caution">
    <text evidence="7">The sequence shown here is derived from an EMBL/GenBank/DDBJ whole genome shotgun (WGS) entry which is preliminary data.</text>
</comment>
<dbReference type="GO" id="GO:0016020">
    <property type="term" value="C:membrane"/>
    <property type="evidence" value="ECO:0007669"/>
    <property type="project" value="UniProtKB-SubCell"/>
</dbReference>
<evidence type="ECO:0000256" key="6">
    <source>
        <dbReference type="SAM" id="SignalP"/>
    </source>
</evidence>
<dbReference type="OrthoDB" id="2802411at2759"/>
<evidence type="ECO:0000256" key="3">
    <source>
        <dbReference type="ARBA" id="ARBA00022692"/>
    </source>
</evidence>
<evidence type="ECO:0000313" key="8">
    <source>
        <dbReference type="Proteomes" id="UP000729402"/>
    </source>
</evidence>
<reference evidence="7" key="1">
    <citation type="journal article" date="2021" name="bioRxiv">
        <title>Whole Genome Assembly and Annotation of Northern Wild Rice, Zizania palustris L., Supports a Whole Genome Duplication in the Zizania Genus.</title>
        <authorList>
            <person name="Haas M."/>
            <person name="Kono T."/>
            <person name="Macchietto M."/>
            <person name="Millas R."/>
            <person name="McGilp L."/>
            <person name="Shao M."/>
            <person name="Duquette J."/>
            <person name="Hirsch C.N."/>
            <person name="Kimball J."/>
        </authorList>
    </citation>
    <scope>NUCLEOTIDE SEQUENCE</scope>
    <source>
        <tissue evidence="7">Fresh leaf tissue</tissue>
    </source>
</reference>
<accession>A0A8J5REK4</accession>
<evidence type="ECO:0000256" key="1">
    <source>
        <dbReference type="ARBA" id="ARBA00004370"/>
    </source>
</evidence>
<dbReference type="InterPro" id="IPR000612">
    <property type="entry name" value="PMP3"/>
</dbReference>
<feature type="signal peptide" evidence="6">
    <location>
        <begin position="1"/>
        <end position="22"/>
    </location>
</feature>
<sequence length="66" mass="7350">MVSNRCFLEILLAIVLPPLGVSLRFRCCNEVVVQGQDKLCLQMLLTSLCVIDANFKVLGYGTITYI</sequence>
<evidence type="ECO:0000256" key="5">
    <source>
        <dbReference type="ARBA" id="ARBA00023136"/>
    </source>
</evidence>
<keyword evidence="8" id="KW-1185">Reference proteome</keyword>
<reference evidence="7" key="2">
    <citation type="submission" date="2021-02" db="EMBL/GenBank/DDBJ databases">
        <authorList>
            <person name="Kimball J.A."/>
            <person name="Haas M.W."/>
            <person name="Macchietto M."/>
            <person name="Kono T."/>
            <person name="Duquette J."/>
            <person name="Shao M."/>
        </authorList>
    </citation>
    <scope>NUCLEOTIDE SEQUENCE</scope>
    <source>
        <tissue evidence="7">Fresh leaf tissue</tissue>
    </source>
</reference>
<evidence type="ECO:0008006" key="9">
    <source>
        <dbReference type="Google" id="ProtNLM"/>
    </source>
</evidence>
<protein>
    <recommendedName>
        <fullName evidence="9">Hydrophobic seed protein domain-containing protein</fullName>
    </recommendedName>
</protein>
<organism evidence="7 8">
    <name type="scientific">Zizania palustris</name>
    <name type="common">Northern wild rice</name>
    <dbReference type="NCBI Taxonomy" id="103762"/>
    <lineage>
        <taxon>Eukaryota</taxon>
        <taxon>Viridiplantae</taxon>
        <taxon>Streptophyta</taxon>
        <taxon>Embryophyta</taxon>
        <taxon>Tracheophyta</taxon>
        <taxon>Spermatophyta</taxon>
        <taxon>Magnoliopsida</taxon>
        <taxon>Liliopsida</taxon>
        <taxon>Poales</taxon>
        <taxon>Poaceae</taxon>
        <taxon>BOP clade</taxon>
        <taxon>Oryzoideae</taxon>
        <taxon>Oryzeae</taxon>
        <taxon>Zizaniinae</taxon>
        <taxon>Zizania</taxon>
    </lineage>
</organism>
<feature type="chain" id="PRO_5035169931" description="Hydrophobic seed protein domain-containing protein" evidence="6">
    <location>
        <begin position="23"/>
        <end position="66"/>
    </location>
</feature>
<dbReference type="EMBL" id="JAAALK010000288">
    <property type="protein sequence ID" value="KAG8052151.1"/>
    <property type="molecule type" value="Genomic_DNA"/>
</dbReference>
<gene>
    <name evidence="7" type="ORF">GUJ93_ZPchr0001g29708</name>
</gene>
<keyword evidence="5" id="KW-0472">Membrane</keyword>
<evidence type="ECO:0000313" key="7">
    <source>
        <dbReference type="EMBL" id="KAG8052151.1"/>
    </source>
</evidence>
<evidence type="ECO:0000256" key="4">
    <source>
        <dbReference type="ARBA" id="ARBA00022989"/>
    </source>
</evidence>
<comment type="subcellular location">
    <subcellularLocation>
        <location evidence="1">Membrane</location>
    </subcellularLocation>
</comment>
<keyword evidence="6" id="KW-0732">Signal</keyword>